<dbReference type="Proteomes" id="UP001174936">
    <property type="component" value="Unassembled WGS sequence"/>
</dbReference>
<dbReference type="AlphaFoldDB" id="A0AA40D1G7"/>
<evidence type="ECO:0000313" key="2">
    <source>
        <dbReference type="Proteomes" id="UP001174936"/>
    </source>
</evidence>
<dbReference type="EMBL" id="JAULSV010000001">
    <property type="protein sequence ID" value="KAK0656749.1"/>
    <property type="molecule type" value="Genomic_DNA"/>
</dbReference>
<name>A0AA40D1G7_9PEZI</name>
<organism evidence="1 2">
    <name type="scientific">Cercophora newfieldiana</name>
    <dbReference type="NCBI Taxonomy" id="92897"/>
    <lineage>
        <taxon>Eukaryota</taxon>
        <taxon>Fungi</taxon>
        <taxon>Dikarya</taxon>
        <taxon>Ascomycota</taxon>
        <taxon>Pezizomycotina</taxon>
        <taxon>Sordariomycetes</taxon>
        <taxon>Sordariomycetidae</taxon>
        <taxon>Sordariales</taxon>
        <taxon>Lasiosphaeriaceae</taxon>
        <taxon>Cercophora</taxon>
    </lineage>
</organism>
<evidence type="ECO:0000313" key="1">
    <source>
        <dbReference type="EMBL" id="KAK0656749.1"/>
    </source>
</evidence>
<proteinExistence type="predicted"/>
<protein>
    <submittedName>
        <fullName evidence="1">Uncharacterized protein</fullName>
    </submittedName>
</protein>
<comment type="caution">
    <text evidence="1">The sequence shown here is derived from an EMBL/GenBank/DDBJ whole genome shotgun (WGS) entry which is preliminary data.</text>
</comment>
<keyword evidence="2" id="KW-1185">Reference proteome</keyword>
<sequence>MALAPSLVLLGVPSRSIRKLSTLDWSLTSMFSLMSAGPMTSLTFLTAWRTPLPPHLVLSPSRSSQASCWPTQRILALRKAFEGGEYW</sequence>
<reference evidence="1" key="1">
    <citation type="submission" date="2023-06" db="EMBL/GenBank/DDBJ databases">
        <title>Genome-scale phylogeny and comparative genomics of the fungal order Sordariales.</title>
        <authorList>
            <consortium name="Lawrence Berkeley National Laboratory"/>
            <person name="Hensen N."/>
            <person name="Bonometti L."/>
            <person name="Westerberg I."/>
            <person name="Brannstrom I.O."/>
            <person name="Guillou S."/>
            <person name="Cros-Aarteil S."/>
            <person name="Calhoun S."/>
            <person name="Haridas S."/>
            <person name="Kuo A."/>
            <person name="Mondo S."/>
            <person name="Pangilinan J."/>
            <person name="Riley R."/>
            <person name="Labutti K."/>
            <person name="Andreopoulos B."/>
            <person name="Lipzen A."/>
            <person name="Chen C."/>
            <person name="Yanf M."/>
            <person name="Daum C."/>
            <person name="Ng V."/>
            <person name="Clum A."/>
            <person name="Steindorff A."/>
            <person name="Ohm R."/>
            <person name="Martin F."/>
            <person name="Silar P."/>
            <person name="Natvig D."/>
            <person name="Lalanne C."/>
            <person name="Gautier V."/>
            <person name="Ament-Velasquez S.L."/>
            <person name="Kruys A."/>
            <person name="Hutchinson M.I."/>
            <person name="Powell A.J."/>
            <person name="Barry K."/>
            <person name="Miller A.N."/>
            <person name="Grigoriev I.V."/>
            <person name="Debuchy R."/>
            <person name="Gladieux P."/>
            <person name="Thoren M.H."/>
            <person name="Johannesson H."/>
        </authorList>
    </citation>
    <scope>NUCLEOTIDE SEQUENCE</scope>
    <source>
        <strain evidence="1">SMH2532-1</strain>
    </source>
</reference>
<gene>
    <name evidence="1" type="ORF">B0T16DRAFT_400103</name>
</gene>
<accession>A0AA40D1G7</accession>